<dbReference type="HOGENOM" id="CLU_2210726_0_0_1"/>
<dbReference type="AlphaFoldDB" id="T0MGX1"/>
<name>T0MGX1_9MICR</name>
<organism evidence="2 3">
    <name type="scientific">Vairimorpha apis BRL 01</name>
    <dbReference type="NCBI Taxonomy" id="1037528"/>
    <lineage>
        <taxon>Eukaryota</taxon>
        <taxon>Fungi</taxon>
        <taxon>Fungi incertae sedis</taxon>
        <taxon>Microsporidia</taxon>
        <taxon>Nosematidae</taxon>
        <taxon>Vairimorpha</taxon>
    </lineage>
</organism>
<evidence type="ECO:0000313" key="3">
    <source>
        <dbReference type="Proteomes" id="UP000053780"/>
    </source>
</evidence>
<feature type="transmembrane region" description="Helical" evidence="1">
    <location>
        <begin position="65"/>
        <end position="89"/>
    </location>
</feature>
<sequence length="107" mass="12375">MNSTTISQSNYSIENDSHITFIEAKIPYRKNAALYCLFLLTSLTISIITYVILNRNIKTNLNIGFIIMFVITSNASVWIMSKILILYFLKFLDTNSFLKIIIEKKKI</sequence>
<gene>
    <name evidence="2" type="ORF">NAPIS_ORF00076</name>
</gene>
<feature type="transmembrane region" description="Helical" evidence="1">
    <location>
        <begin position="32"/>
        <end position="53"/>
    </location>
</feature>
<dbReference type="EMBL" id="KE646870">
    <property type="protein sequence ID" value="EQB62361.1"/>
    <property type="molecule type" value="Genomic_DNA"/>
</dbReference>
<keyword evidence="1" id="KW-1133">Transmembrane helix</keyword>
<reference evidence="2 3" key="1">
    <citation type="journal article" date="2013" name="BMC Genomics">
        <title>Genome sequencing and comparative genomics of honey bee microsporidia, Nosema apis reveal novel insights into host-parasite interactions.</title>
        <authorList>
            <person name="Chen Yp."/>
            <person name="Pettis J.S."/>
            <person name="Zhao Y."/>
            <person name="Liu X."/>
            <person name="Tallon L.J."/>
            <person name="Sadzewicz L.D."/>
            <person name="Li R."/>
            <person name="Zheng H."/>
            <person name="Huang S."/>
            <person name="Zhang X."/>
            <person name="Hamilton M.C."/>
            <person name="Pernal S.F."/>
            <person name="Melathopoulos A.P."/>
            <person name="Yan X."/>
            <person name="Evans J.D."/>
        </authorList>
    </citation>
    <scope>NUCLEOTIDE SEQUENCE [LARGE SCALE GENOMIC DNA]</scope>
    <source>
        <strain evidence="2 3">BRL 01</strain>
    </source>
</reference>
<dbReference type="Proteomes" id="UP000053780">
    <property type="component" value="Unassembled WGS sequence"/>
</dbReference>
<keyword evidence="3" id="KW-1185">Reference proteome</keyword>
<evidence type="ECO:0000256" key="1">
    <source>
        <dbReference type="SAM" id="Phobius"/>
    </source>
</evidence>
<proteinExistence type="predicted"/>
<keyword evidence="1" id="KW-0472">Membrane</keyword>
<keyword evidence="1" id="KW-0812">Transmembrane</keyword>
<protein>
    <submittedName>
        <fullName evidence="2">Uncharacterized protein</fullName>
    </submittedName>
</protein>
<accession>T0MGX1</accession>
<evidence type="ECO:0000313" key="2">
    <source>
        <dbReference type="EMBL" id="EQB62361.1"/>
    </source>
</evidence>
<dbReference type="VEuPathDB" id="MicrosporidiaDB:NAPIS_ORF00076"/>